<dbReference type="EMBL" id="OZ037944">
    <property type="protein sequence ID" value="CAL1695094.1"/>
    <property type="molecule type" value="Genomic_DNA"/>
</dbReference>
<accession>A0ABP1CKE9</accession>
<keyword evidence="1" id="KW-0547">Nucleotide-binding</keyword>
<evidence type="ECO:0008006" key="9">
    <source>
        <dbReference type="Google" id="ProtNLM"/>
    </source>
</evidence>
<feature type="region of interest" description="Disordered" evidence="4">
    <location>
        <begin position="67"/>
        <end position="120"/>
    </location>
</feature>
<keyword evidence="2" id="KW-0378">Hydrolase</keyword>
<dbReference type="SMART" id="SM00490">
    <property type="entry name" value="HELICc"/>
    <property type="match status" value="1"/>
</dbReference>
<dbReference type="InterPro" id="IPR049730">
    <property type="entry name" value="SNF2/RAD54-like_C"/>
</dbReference>
<feature type="domain" description="Helicase ATP-binding" evidence="5">
    <location>
        <begin position="487"/>
        <end position="844"/>
    </location>
</feature>
<dbReference type="InterPro" id="IPR050628">
    <property type="entry name" value="SNF2_RAD54_helicase_TF"/>
</dbReference>
<feature type="region of interest" description="Disordered" evidence="4">
    <location>
        <begin position="151"/>
        <end position="176"/>
    </location>
</feature>
<evidence type="ECO:0000259" key="6">
    <source>
        <dbReference type="PROSITE" id="PS51194"/>
    </source>
</evidence>
<dbReference type="PROSITE" id="PS51194">
    <property type="entry name" value="HELICASE_CTER"/>
    <property type="match status" value="1"/>
</dbReference>
<evidence type="ECO:0000259" key="5">
    <source>
        <dbReference type="PROSITE" id="PS51192"/>
    </source>
</evidence>
<dbReference type="Pfam" id="PF00271">
    <property type="entry name" value="Helicase_C"/>
    <property type="match status" value="1"/>
</dbReference>
<evidence type="ECO:0000313" key="8">
    <source>
        <dbReference type="Proteomes" id="UP001497453"/>
    </source>
</evidence>
<evidence type="ECO:0000256" key="3">
    <source>
        <dbReference type="ARBA" id="ARBA00022840"/>
    </source>
</evidence>
<keyword evidence="8" id="KW-1185">Reference proteome</keyword>
<dbReference type="CDD" id="cd18793">
    <property type="entry name" value="SF2_C_SNF"/>
    <property type="match status" value="1"/>
</dbReference>
<feature type="region of interest" description="Disordered" evidence="4">
    <location>
        <begin position="1"/>
        <end position="31"/>
    </location>
</feature>
<dbReference type="Pfam" id="PF00176">
    <property type="entry name" value="SNF2-rel_dom"/>
    <property type="match status" value="2"/>
</dbReference>
<reference evidence="8" key="1">
    <citation type="submission" date="2024-04" db="EMBL/GenBank/DDBJ databases">
        <authorList>
            <person name="Shaw F."/>
            <person name="Minotto A."/>
        </authorList>
    </citation>
    <scope>NUCLEOTIDE SEQUENCE [LARGE SCALE GENOMIC DNA]</scope>
</reference>
<name>A0ABP1CKE9_9APHY</name>
<feature type="region of interest" description="Disordered" evidence="4">
    <location>
        <begin position="1028"/>
        <end position="1064"/>
    </location>
</feature>
<evidence type="ECO:0000256" key="4">
    <source>
        <dbReference type="SAM" id="MobiDB-lite"/>
    </source>
</evidence>
<dbReference type="CDD" id="cd18008">
    <property type="entry name" value="DEXDc_SHPRH-like"/>
    <property type="match status" value="1"/>
</dbReference>
<dbReference type="SUPFAM" id="SSF52540">
    <property type="entry name" value="P-loop containing nucleoside triphosphate hydrolases"/>
    <property type="match status" value="2"/>
</dbReference>
<organism evidence="7 8">
    <name type="scientific">Somion occarium</name>
    <dbReference type="NCBI Taxonomy" id="3059160"/>
    <lineage>
        <taxon>Eukaryota</taxon>
        <taxon>Fungi</taxon>
        <taxon>Dikarya</taxon>
        <taxon>Basidiomycota</taxon>
        <taxon>Agaricomycotina</taxon>
        <taxon>Agaricomycetes</taxon>
        <taxon>Polyporales</taxon>
        <taxon>Cerrenaceae</taxon>
        <taxon>Somion</taxon>
    </lineage>
</organism>
<dbReference type="InterPro" id="IPR027417">
    <property type="entry name" value="P-loop_NTPase"/>
</dbReference>
<dbReference type="PANTHER" id="PTHR45626">
    <property type="entry name" value="TRANSCRIPTION TERMINATION FACTOR 2-RELATED"/>
    <property type="match status" value="1"/>
</dbReference>
<dbReference type="Proteomes" id="UP001497453">
    <property type="component" value="Chromosome 1"/>
</dbReference>
<proteinExistence type="predicted"/>
<feature type="compositionally biased region" description="Polar residues" evidence="4">
    <location>
        <begin position="152"/>
        <end position="176"/>
    </location>
</feature>
<feature type="region of interest" description="Disordered" evidence="4">
    <location>
        <begin position="182"/>
        <end position="201"/>
    </location>
</feature>
<dbReference type="InterPro" id="IPR038718">
    <property type="entry name" value="SNF2-like_sf"/>
</dbReference>
<feature type="compositionally biased region" description="Polar residues" evidence="4">
    <location>
        <begin position="91"/>
        <end position="104"/>
    </location>
</feature>
<dbReference type="InterPro" id="IPR014001">
    <property type="entry name" value="Helicase_ATP-bd"/>
</dbReference>
<feature type="compositionally biased region" description="Low complexity" evidence="4">
    <location>
        <begin position="1048"/>
        <end position="1060"/>
    </location>
</feature>
<sequence length="1346" mass="147043">MQSAQQLAPPPPNLHNQSNPIDLTLDEDEDDSYVNERACKRTCPLGRSFNAINTACPDAAPNQYSPPYHSGLSPAMSSSSLQAEGRVPPGSSYNYADTQSPTNSLQQPLQPPIQPPNVSIPLLKSPFPSFPGFPVPPLSVSSSRPVAPASYYETSAPTQSQPYATSSTPGPSSNAQARQVIDLTNSPSPPPYPQQPIQGTSIADLSPSTPVCIGQLTATALVLYPIPYLCQQPAGVPDPEWARVRLAFENRNGGQPTIHIKAPTTVLPNGQQVPGENFAVVEQKVASSLGGLMSKGHIRLDAKVRRDRPNLPILPLQMLVFTPKANIPAVSSFFQQNGLLLDHPTLPSDIQRLSAPDQYYFNPHNPPPGGFARASAGLGRPGYTGVGAGTMGRWNPQVAGKSVEIQRSQVEELFKSLKDGDELEETEPPPEVATPLYPHQKKALTFLLERERERPGPDGTFSTLWQKRQNAHGQLSWYHIVTQREVFEEPQEAKGAILADDMGLGKTISCVALIAATMNSAQQFASSPLQLPPPPQEAVPDEPPLTADHFAGTVWGTPQLAPQPTSAKAKAKQARENDKAYAEYTRACRLKAKSRATLIICPLSTVVNWEDQFREHWQGQVTVVGGGGGTSCGQTFTPTAASIPSTPQPLIANSSWASSTSLPHSSQILKAVDEKLESAARGNEGTPLRVYVYHGNARRPDPAFLADFDAVITTYATLATEYSKQCRSATTADDDDDDGGSSDGFAEVDERGNAIVKLRPKKNGVKKRKKSAAGSSGVECTSALQSVYWFRVVLDEAHSIKEISTVACRACCDLVADRRLCLTGTPVQNKLDDVYALIKFLRLSPFDDKSVWTEFIGTPVKYGQPLGVARLQTIMKCITLRRTKESKAENGQRILSLPPRRDELRYLKFDEQEQAIYDQFFTESKAEFNELSNKNEVMKNYVGILQKILRLRQICDHFELVMNKGLGLVGDTPSPGSMSYEELASAVANEGINPTRAAAIFAILREAGTAQCVECGYEHGISGDNNGDGCPLADTPSSQTKRGRKVKASASSSRTSTRPNSPVPASPILTRCQHLFCVACFRSSCFPGWPHVPCDTRRCCSVCQTALSPTDAVEITPELLAENNGKKKPGKREKRQKLTSYENLQLSTKIKALLGDLIYFSRANPHSANYDPESQEVQMVDEEGNQLDDGVVKTVVFSQWTSMLDKIEDALDAVGIRYDRLDGTMKRDDRTRAMDALKYDPGCEVLLVSLKAGGVGLNLTAAQRVYLMDPYWNPAVENQAVDRIHRLGQKRPVTTIKLIIENSIEARLLEVQKKKTELANMTLGQNLTKAEMHQRRLEELNKLFSG</sequence>
<evidence type="ECO:0000256" key="1">
    <source>
        <dbReference type="ARBA" id="ARBA00022741"/>
    </source>
</evidence>
<dbReference type="Gene3D" id="3.40.50.10810">
    <property type="entry name" value="Tandem AAA-ATPase domain"/>
    <property type="match status" value="2"/>
</dbReference>
<evidence type="ECO:0000313" key="7">
    <source>
        <dbReference type="EMBL" id="CAL1695094.1"/>
    </source>
</evidence>
<feature type="domain" description="Helicase C-terminal" evidence="6">
    <location>
        <begin position="1186"/>
        <end position="1327"/>
    </location>
</feature>
<feature type="compositionally biased region" description="Low complexity" evidence="4">
    <location>
        <begin position="70"/>
        <end position="80"/>
    </location>
</feature>
<feature type="region of interest" description="Disordered" evidence="4">
    <location>
        <begin position="727"/>
        <end position="746"/>
    </location>
</feature>
<keyword evidence="3" id="KW-0067">ATP-binding</keyword>
<dbReference type="PROSITE" id="PS51192">
    <property type="entry name" value="HELICASE_ATP_BIND_1"/>
    <property type="match status" value="1"/>
</dbReference>
<dbReference type="PANTHER" id="PTHR45626:SF52">
    <property type="entry name" value="SINGLE-STRANDED DNA-DEPENDENT ATPASE (EUROFUNG)"/>
    <property type="match status" value="1"/>
</dbReference>
<gene>
    <name evidence="7" type="ORF">GFSPODELE1_LOCUS588</name>
</gene>
<protein>
    <recommendedName>
        <fullName evidence="9">SNF2 family DNA-dependent ATPase</fullName>
    </recommendedName>
</protein>
<dbReference type="InterPro" id="IPR000330">
    <property type="entry name" value="SNF2_N"/>
</dbReference>
<evidence type="ECO:0000256" key="2">
    <source>
        <dbReference type="ARBA" id="ARBA00022801"/>
    </source>
</evidence>
<dbReference type="InterPro" id="IPR001650">
    <property type="entry name" value="Helicase_C-like"/>
</dbReference>
<dbReference type="Gene3D" id="3.40.50.300">
    <property type="entry name" value="P-loop containing nucleotide triphosphate hydrolases"/>
    <property type="match status" value="1"/>
</dbReference>
<dbReference type="SMART" id="SM00487">
    <property type="entry name" value="DEXDc"/>
    <property type="match status" value="1"/>
</dbReference>